<keyword evidence="4 10" id="KW-0067">ATP-binding</keyword>
<feature type="domain" description="ABC transporter" evidence="8">
    <location>
        <begin position="332"/>
        <end position="568"/>
    </location>
</feature>
<reference evidence="11" key="1">
    <citation type="journal article" date="2019" name="Int. J. Syst. Evol. Microbiol.">
        <title>The Global Catalogue of Microorganisms (GCM) 10K type strain sequencing project: providing services to taxonomists for standard genome sequencing and annotation.</title>
        <authorList>
            <consortium name="The Broad Institute Genomics Platform"/>
            <consortium name="The Broad Institute Genome Sequencing Center for Infectious Disease"/>
            <person name="Wu L."/>
            <person name="Ma J."/>
        </authorList>
    </citation>
    <scope>NUCLEOTIDE SEQUENCE [LARGE SCALE GENOMIC DNA]</scope>
    <source>
        <strain evidence="11">CGMCC 1.19032</strain>
    </source>
</reference>
<keyword evidence="6 7" id="KW-0472">Membrane</keyword>
<evidence type="ECO:0000259" key="9">
    <source>
        <dbReference type="PROSITE" id="PS50929"/>
    </source>
</evidence>
<dbReference type="RefSeq" id="WP_204653262.1">
    <property type="nucleotide sequence ID" value="NZ_JAFBFD010000007.1"/>
</dbReference>
<dbReference type="GO" id="GO:0005524">
    <property type="term" value="F:ATP binding"/>
    <property type="evidence" value="ECO:0007669"/>
    <property type="project" value="UniProtKB-KW"/>
</dbReference>
<dbReference type="Proteomes" id="UP001595969">
    <property type="component" value="Unassembled WGS sequence"/>
</dbReference>
<keyword evidence="3" id="KW-0547">Nucleotide-binding</keyword>
<dbReference type="InterPro" id="IPR003439">
    <property type="entry name" value="ABC_transporter-like_ATP-bd"/>
</dbReference>
<evidence type="ECO:0000256" key="3">
    <source>
        <dbReference type="ARBA" id="ARBA00022741"/>
    </source>
</evidence>
<dbReference type="InterPro" id="IPR011527">
    <property type="entry name" value="ABC1_TM_dom"/>
</dbReference>
<keyword evidence="5 7" id="KW-1133">Transmembrane helix</keyword>
<dbReference type="PANTHER" id="PTHR43394">
    <property type="entry name" value="ATP-DEPENDENT PERMEASE MDL1, MITOCHONDRIAL"/>
    <property type="match status" value="1"/>
</dbReference>
<evidence type="ECO:0000259" key="8">
    <source>
        <dbReference type="PROSITE" id="PS50893"/>
    </source>
</evidence>
<dbReference type="InterPro" id="IPR039421">
    <property type="entry name" value="Type_1_exporter"/>
</dbReference>
<comment type="subcellular location">
    <subcellularLocation>
        <location evidence="1">Cell membrane</location>
        <topology evidence="1">Multi-pass membrane protein</topology>
    </subcellularLocation>
</comment>
<dbReference type="InterPro" id="IPR027417">
    <property type="entry name" value="P-loop_NTPase"/>
</dbReference>
<dbReference type="Gene3D" id="1.20.1560.10">
    <property type="entry name" value="ABC transporter type 1, transmembrane domain"/>
    <property type="match status" value="1"/>
</dbReference>
<evidence type="ECO:0000256" key="1">
    <source>
        <dbReference type="ARBA" id="ARBA00004651"/>
    </source>
</evidence>
<gene>
    <name evidence="10" type="ORF">ACFO5I_02375</name>
</gene>
<dbReference type="PANTHER" id="PTHR43394:SF1">
    <property type="entry name" value="ATP-BINDING CASSETTE SUB-FAMILY B MEMBER 10, MITOCHONDRIAL"/>
    <property type="match status" value="1"/>
</dbReference>
<dbReference type="SUPFAM" id="SSF90123">
    <property type="entry name" value="ABC transporter transmembrane region"/>
    <property type="match status" value="1"/>
</dbReference>
<protein>
    <submittedName>
        <fullName evidence="10">ABC transporter ATP-binding protein</fullName>
    </submittedName>
</protein>
<feature type="transmembrane region" description="Helical" evidence="7">
    <location>
        <begin position="246"/>
        <end position="264"/>
    </location>
</feature>
<dbReference type="CDD" id="cd18548">
    <property type="entry name" value="ABC_6TM_Tm287_like"/>
    <property type="match status" value="1"/>
</dbReference>
<feature type="transmembrane region" description="Helical" evidence="7">
    <location>
        <begin position="21"/>
        <end position="41"/>
    </location>
</feature>
<name>A0ABV9MRK1_9ENTE</name>
<feature type="transmembrane region" description="Helical" evidence="7">
    <location>
        <begin position="158"/>
        <end position="179"/>
    </location>
</feature>
<evidence type="ECO:0000256" key="4">
    <source>
        <dbReference type="ARBA" id="ARBA00022840"/>
    </source>
</evidence>
<dbReference type="Pfam" id="PF00005">
    <property type="entry name" value="ABC_tran"/>
    <property type="match status" value="1"/>
</dbReference>
<dbReference type="PROSITE" id="PS00211">
    <property type="entry name" value="ABC_TRANSPORTER_1"/>
    <property type="match status" value="1"/>
</dbReference>
<evidence type="ECO:0000256" key="7">
    <source>
        <dbReference type="SAM" id="Phobius"/>
    </source>
</evidence>
<feature type="transmembrane region" description="Helical" evidence="7">
    <location>
        <begin position="276"/>
        <end position="299"/>
    </location>
</feature>
<keyword evidence="2 7" id="KW-0812">Transmembrane</keyword>
<dbReference type="InterPro" id="IPR003593">
    <property type="entry name" value="AAA+_ATPase"/>
</dbReference>
<feature type="domain" description="ABC transmembrane type-1" evidence="9">
    <location>
        <begin position="17"/>
        <end position="297"/>
    </location>
</feature>
<evidence type="ECO:0000313" key="11">
    <source>
        <dbReference type="Proteomes" id="UP001595969"/>
    </source>
</evidence>
<dbReference type="InterPro" id="IPR036640">
    <property type="entry name" value="ABC1_TM_sf"/>
</dbReference>
<dbReference type="InterPro" id="IPR017871">
    <property type="entry name" value="ABC_transporter-like_CS"/>
</dbReference>
<proteinExistence type="predicted"/>
<dbReference type="Gene3D" id="3.40.50.300">
    <property type="entry name" value="P-loop containing nucleotide triphosphate hydrolases"/>
    <property type="match status" value="1"/>
</dbReference>
<dbReference type="PROSITE" id="PS50929">
    <property type="entry name" value="ABC_TM1F"/>
    <property type="match status" value="1"/>
</dbReference>
<feature type="transmembrane region" description="Helical" evidence="7">
    <location>
        <begin position="134"/>
        <end position="152"/>
    </location>
</feature>
<dbReference type="EMBL" id="JBHSGS010000011">
    <property type="protein sequence ID" value="MFC4718591.1"/>
    <property type="molecule type" value="Genomic_DNA"/>
</dbReference>
<sequence>MIKDLLKHVGQYKKESLLTPFFVTLEVVLDVLIPLLMALIVDRGISAKNQDNIIWIGLALLISAILALLFGMFSARYAATASAGFAKNLRQSIFENIQRFSFANMDRFSTPSLVTRLTTDVTNVQNAFQMTIRILVRSPLLFTFSLIMAFRVNRDLALIFLYVVPFLAISLGLIIRFALPAFQSVFKIYDRLNQVVQENLQGIRVVKSYVKENHEVEKFTTVSQKIYRSFSKAERIVAFNQPAMQFAIYSCLLLISWMGAHLIVVGSMTTGELMSMFMYLMQILVSLNMMSMVFVMLIISRPSAERITEVLNEKSDLTDPQKPIETIENGAVCFENVHFSYSNDAENLVLKNCHFSIQSGQTVGIIGGTGSGKTSLVQLIPRLYDATSGVVKVANRNVKDYSLEALRDSVAVVLQNNVLFSGTIKENLRWGNPNATDEELVHACQLAQADEFIQRFDKGYDTYIEQGGTNVSGGQKQRLTIARALLKQPKILILDDSTSAVDTKTDTLIQQAFYAAIPETTKFIIAQRISSIENADVVIVMDEGKINGFGTPAELLATNKIYQEVYESQQKGFGDVHEES</sequence>
<dbReference type="SMART" id="SM00382">
    <property type="entry name" value="AAA"/>
    <property type="match status" value="1"/>
</dbReference>
<feature type="transmembrane region" description="Helical" evidence="7">
    <location>
        <begin position="53"/>
        <end position="73"/>
    </location>
</feature>
<evidence type="ECO:0000256" key="5">
    <source>
        <dbReference type="ARBA" id="ARBA00022989"/>
    </source>
</evidence>
<evidence type="ECO:0000313" key="10">
    <source>
        <dbReference type="EMBL" id="MFC4718591.1"/>
    </source>
</evidence>
<dbReference type="SUPFAM" id="SSF52540">
    <property type="entry name" value="P-loop containing nucleoside triphosphate hydrolases"/>
    <property type="match status" value="1"/>
</dbReference>
<accession>A0ABV9MRK1</accession>
<comment type="caution">
    <text evidence="10">The sequence shown here is derived from an EMBL/GenBank/DDBJ whole genome shotgun (WGS) entry which is preliminary data.</text>
</comment>
<dbReference type="Pfam" id="PF00664">
    <property type="entry name" value="ABC_membrane"/>
    <property type="match status" value="1"/>
</dbReference>
<evidence type="ECO:0000256" key="2">
    <source>
        <dbReference type="ARBA" id="ARBA00022692"/>
    </source>
</evidence>
<organism evidence="10 11">
    <name type="scientific">Enterococcus lemanii</name>
    <dbReference type="NCBI Taxonomy" id="1159752"/>
    <lineage>
        <taxon>Bacteria</taxon>
        <taxon>Bacillati</taxon>
        <taxon>Bacillota</taxon>
        <taxon>Bacilli</taxon>
        <taxon>Lactobacillales</taxon>
        <taxon>Enterococcaceae</taxon>
        <taxon>Enterococcus</taxon>
    </lineage>
</organism>
<keyword evidence="11" id="KW-1185">Reference proteome</keyword>
<dbReference type="PROSITE" id="PS50893">
    <property type="entry name" value="ABC_TRANSPORTER_2"/>
    <property type="match status" value="1"/>
</dbReference>
<evidence type="ECO:0000256" key="6">
    <source>
        <dbReference type="ARBA" id="ARBA00023136"/>
    </source>
</evidence>